<dbReference type="SUPFAM" id="SSF51338">
    <property type="entry name" value="Composite domain of metallo-dependent hydrolases"/>
    <property type="match status" value="1"/>
</dbReference>
<dbReference type="Pfam" id="PF00561">
    <property type="entry name" value="Abhydrolase_1"/>
    <property type="match status" value="1"/>
</dbReference>
<dbReference type="AlphaFoldDB" id="A0A0U5FQ65"/>
<evidence type="ECO:0000313" key="7">
    <source>
        <dbReference type="EMBL" id="CEL00775.1"/>
    </source>
</evidence>
<dbReference type="InterPro" id="IPR057744">
    <property type="entry name" value="OTAase-like"/>
</dbReference>
<feature type="compositionally biased region" description="Basic and acidic residues" evidence="3">
    <location>
        <begin position="20"/>
        <end position="32"/>
    </location>
</feature>
<sequence length="1068" mass="115568">MAPGLLSNGGYSPASSPAKPDSHTYPHESLRFDPRLKPKSYKIAGTPADSTILILDVNILDSTGKRPYRGDVLIQGERFAAVGSVPNLAALHADPNVRVIPGHGRTLLSGLGDAHAHFTWNNNALELLGRIGVEEHALITARSARCYLDSGYTMCYGAASAKDRLDVVIRDAINRGEIPGPRLLANGREIGKRDAELAAGITAYADGPLEMREVIRHHAQVVGVDQVKLSMSGEAIMEGRDAEECFFADEETAACVDEAHRLGLRVCAHARARESVVQCVQHGVDVIYHASYTDAVGMDLLAKAKHRLVVAPAINWLYATVHEAEPFGYTFEEAERVGYKHELDVAIRAIKEMHRRGITVLPGGDYGFAWCPHGTYARDLEHFVKLLDFTPMESIVAATAGVAKLFMQENELGKILPGYYADCILVDGDPLEDISILQDHSKLDVIMINGRIHKAKPDEVAISLPKELSLPPKRTYFNYVAFEDELARPHIGHLDLASQTIQPLTMASGSPLTKLNEVIELEDDVVWDPLAEPVPVGHVKLLPPLADRDVLCVGNNYRQHVQEFRQSGFDTSGDAVDAAPLPTVFTKRSTSIIASGDEIYPHTKFTQTLDYEGEIGVIIGKAGFNISEKNAMEHVWGYTIINDVTARERQRDHKQFLLGKSPDTFCPMGPIVVPAAALPGTLRVQTFVNGDKRQDGSTADLIYSIPRLIEVISQGMTLQPGDVIATGTPHGVGVGHSPPLFLKPGDLVEVSATGLGTLSNRIADTAAPNPTLDLVRKKSHIPTYNLDRTWGGVGLTKLGPNHFIHVRDLPAKSPTPKSERILVFIHGLGANLEYYQPLIEAGNLQETHRIILYDLDGHGLTPASASRTATLDTYVATLRQLLAARDITPSTPVSLIGWSLGGLIAMLFTQRHPSLVKNLILLGPGPSPFPAPAVDVFTKRAALARSSGMSASRIADDVSAAATAKSATPLTVSAVRQFLLSTHPEGYAKGCIALARSVDVVIRAEALRMPVLIVAGSEDGISSVDLARRYAGEMGNARVRVLEGVGHWHVVEDLPGTARAIRGFLEGH</sequence>
<reference evidence="8" key="1">
    <citation type="journal article" date="2016" name="Genome Announc.">
        <title>Draft genome sequences of fungus Aspergillus calidoustus.</title>
        <authorList>
            <person name="Horn F."/>
            <person name="Linde J."/>
            <person name="Mattern D.J."/>
            <person name="Walther G."/>
            <person name="Guthke R."/>
            <person name="Scherlach K."/>
            <person name="Martin K."/>
            <person name="Brakhage A.A."/>
            <person name="Petzke L."/>
            <person name="Valiante V."/>
        </authorList>
    </citation>
    <scope>NUCLEOTIDE SEQUENCE [LARGE SCALE GENOMIC DNA]</scope>
    <source>
        <strain evidence="8">SF006504</strain>
    </source>
</reference>
<dbReference type="PRINTS" id="PR00111">
    <property type="entry name" value="ABHYDROLASE"/>
</dbReference>
<dbReference type="EMBL" id="CDMC01000001">
    <property type="protein sequence ID" value="CEL00775.1"/>
    <property type="molecule type" value="Genomic_DNA"/>
</dbReference>
<dbReference type="OMA" id="SAEECFF"/>
<evidence type="ECO:0000256" key="2">
    <source>
        <dbReference type="ARBA" id="ARBA00022723"/>
    </source>
</evidence>
<dbReference type="InterPro" id="IPR006680">
    <property type="entry name" value="Amidohydro-rel"/>
</dbReference>
<evidence type="ECO:0000256" key="3">
    <source>
        <dbReference type="SAM" id="MobiDB-lite"/>
    </source>
</evidence>
<dbReference type="FunFam" id="3.90.850.10:FF:000002">
    <property type="entry name" value="2-hydroxyhepta-2,4-diene-1,7-dioate isomerase"/>
    <property type="match status" value="1"/>
</dbReference>
<feature type="domain" description="AB hydrolase-1" evidence="4">
    <location>
        <begin position="821"/>
        <end position="1052"/>
    </location>
</feature>
<feature type="domain" description="Fumarylacetoacetase-like C-terminal" evidence="5">
    <location>
        <begin position="550"/>
        <end position="762"/>
    </location>
</feature>
<dbReference type="InterPro" id="IPR011234">
    <property type="entry name" value="Fumarylacetoacetase-like_C"/>
</dbReference>
<dbReference type="Gene3D" id="3.90.850.10">
    <property type="entry name" value="Fumarylacetoacetase-like, C-terminal domain"/>
    <property type="match status" value="1"/>
</dbReference>
<dbReference type="GO" id="GO:0050163">
    <property type="term" value="F:oxaloacetate tautomerase activity"/>
    <property type="evidence" value="ECO:0007669"/>
    <property type="project" value="UniProtKB-ARBA"/>
</dbReference>
<dbReference type="InterPro" id="IPR036663">
    <property type="entry name" value="Fumarylacetoacetase_C_sf"/>
</dbReference>
<dbReference type="GO" id="GO:0046872">
    <property type="term" value="F:metal ion binding"/>
    <property type="evidence" value="ECO:0007669"/>
    <property type="project" value="UniProtKB-KW"/>
</dbReference>
<keyword evidence="8" id="KW-1185">Reference proteome</keyword>
<organism evidence="7 8">
    <name type="scientific">Aspergillus calidoustus</name>
    <dbReference type="NCBI Taxonomy" id="454130"/>
    <lineage>
        <taxon>Eukaryota</taxon>
        <taxon>Fungi</taxon>
        <taxon>Dikarya</taxon>
        <taxon>Ascomycota</taxon>
        <taxon>Pezizomycotina</taxon>
        <taxon>Eurotiomycetes</taxon>
        <taxon>Eurotiomycetidae</taxon>
        <taxon>Eurotiales</taxon>
        <taxon>Aspergillaceae</taxon>
        <taxon>Aspergillus</taxon>
        <taxon>Aspergillus subgen. Nidulantes</taxon>
    </lineage>
</organism>
<dbReference type="Pfam" id="PF01979">
    <property type="entry name" value="Amidohydro_1"/>
    <property type="match status" value="1"/>
</dbReference>
<dbReference type="InterPro" id="IPR011059">
    <property type="entry name" value="Metal-dep_hydrolase_composite"/>
</dbReference>
<evidence type="ECO:0000259" key="6">
    <source>
        <dbReference type="Pfam" id="PF01979"/>
    </source>
</evidence>
<dbReference type="OrthoDB" id="194468at2759"/>
<evidence type="ECO:0008006" key="9">
    <source>
        <dbReference type="Google" id="ProtNLM"/>
    </source>
</evidence>
<evidence type="ECO:0000259" key="5">
    <source>
        <dbReference type="Pfam" id="PF01557"/>
    </source>
</evidence>
<dbReference type="GO" id="GO:0018773">
    <property type="term" value="F:acetylpyruvate hydrolase activity"/>
    <property type="evidence" value="ECO:0007669"/>
    <property type="project" value="TreeGrafter"/>
</dbReference>
<name>A0A0U5FQ65_ASPCI</name>
<dbReference type="GO" id="GO:0016810">
    <property type="term" value="F:hydrolase activity, acting on carbon-nitrogen (but not peptide) bonds"/>
    <property type="evidence" value="ECO:0007669"/>
    <property type="project" value="InterPro"/>
</dbReference>
<evidence type="ECO:0000313" key="8">
    <source>
        <dbReference type="Proteomes" id="UP000054771"/>
    </source>
</evidence>
<evidence type="ECO:0000256" key="1">
    <source>
        <dbReference type="ARBA" id="ARBA00010211"/>
    </source>
</evidence>
<keyword evidence="2" id="KW-0479">Metal-binding</keyword>
<dbReference type="PANTHER" id="PTHR11820:SF7">
    <property type="entry name" value="ACYLPYRUVASE FAHD1, MITOCHONDRIAL"/>
    <property type="match status" value="1"/>
</dbReference>
<dbReference type="SUPFAM" id="SSF51556">
    <property type="entry name" value="Metallo-dependent hydrolases"/>
    <property type="match status" value="1"/>
</dbReference>
<dbReference type="InterPro" id="IPR000073">
    <property type="entry name" value="AB_hydrolase_1"/>
</dbReference>
<dbReference type="SUPFAM" id="SSF56529">
    <property type="entry name" value="FAH"/>
    <property type="match status" value="1"/>
</dbReference>
<dbReference type="STRING" id="454130.A0A0U5FQ65"/>
<accession>A0A0U5FQ65</accession>
<feature type="domain" description="Amidohydrolase-related" evidence="6">
    <location>
        <begin position="107"/>
        <end position="452"/>
    </location>
</feature>
<evidence type="ECO:0000259" key="4">
    <source>
        <dbReference type="Pfam" id="PF00561"/>
    </source>
</evidence>
<dbReference type="Pfam" id="PF01557">
    <property type="entry name" value="FAA_hydrolase"/>
    <property type="match status" value="1"/>
</dbReference>
<dbReference type="Proteomes" id="UP000054771">
    <property type="component" value="Unassembled WGS sequence"/>
</dbReference>
<dbReference type="InterPro" id="IPR032466">
    <property type="entry name" value="Metal_Hydrolase"/>
</dbReference>
<dbReference type="Gene3D" id="3.20.20.140">
    <property type="entry name" value="Metal-dependent hydrolases"/>
    <property type="match status" value="1"/>
</dbReference>
<proteinExistence type="inferred from homology"/>
<protein>
    <recommendedName>
        <fullName evidence="9">Fumarylacetoacetate hydrolase</fullName>
    </recommendedName>
</protein>
<dbReference type="GO" id="GO:0006107">
    <property type="term" value="P:oxaloacetate metabolic process"/>
    <property type="evidence" value="ECO:0007669"/>
    <property type="project" value="UniProtKB-ARBA"/>
</dbReference>
<comment type="similarity">
    <text evidence="1">Belongs to the FAH family.</text>
</comment>
<dbReference type="InterPro" id="IPR029058">
    <property type="entry name" value="AB_hydrolase_fold"/>
</dbReference>
<gene>
    <name evidence="7" type="ORF">ASPCAL00371</name>
</gene>
<feature type="region of interest" description="Disordered" evidence="3">
    <location>
        <begin position="1"/>
        <end position="32"/>
    </location>
</feature>
<dbReference type="SUPFAM" id="SSF53474">
    <property type="entry name" value="alpha/beta-Hydrolases"/>
    <property type="match status" value="1"/>
</dbReference>
<dbReference type="PANTHER" id="PTHR11820">
    <property type="entry name" value="ACYLPYRUVASE"/>
    <property type="match status" value="1"/>
</dbReference>
<dbReference type="Gene3D" id="3.40.50.1820">
    <property type="entry name" value="alpha/beta hydrolase"/>
    <property type="match status" value="1"/>
</dbReference>
<dbReference type="Gene3D" id="2.30.40.10">
    <property type="entry name" value="Urease, subunit C, domain 1"/>
    <property type="match status" value="1"/>
</dbReference>
<dbReference type="CDD" id="cd01299">
    <property type="entry name" value="Met_dep_hydrolase_A"/>
    <property type="match status" value="1"/>
</dbReference>